<dbReference type="InParanoid" id="A0A409XHG1"/>
<dbReference type="OrthoDB" id="2897434at2759"/>
<sequence length="248" mass="27473">MLQSLKQSEPSFTPYSPPKGAAQKKKEYSPGGVVLALTHELARQLAGFAKDLYHFPDARLKVVYRAEGGGESARNMKMMGGVVLDGEGVEGEGGAGEGGDVGQQHGGMEHSADVMVGTPMKLLEMVRGRGWDKITEQQQQQQLALEDAAAKQHQEAYEDCEPKQLRRGRDKMPHFGTWRCKSKMGLENTSPTPVAHRTHLHNTPSYMHLARSADVVCTHKRDRLANPLIDSDNRNCTMAWDLKKMHKT</sequence>
<dbReference type="AlphaFoldDB" id="A0A409XHG1"/>
<evidence type="ECO:0000313" key="3">
    <source>
        <dbReference type="Proteomes" id="UP000283269"/>
    </source>
</evidence>
<organism evidence="2 3">
    <name type="scientific">Psilocybe cyanescens</name>
    <dbReference type="NCBI Taxonomy" id="93625"/>
    <lineage>
        <taxon>Eukaryota</taxon>
        <taxon>Fungi</taxon>
        <taxon>Dikarya</taxon>
        <taxon>Basidiomycota</taxon>
        <taxon>Agaricomycotina</taxon>
        <taxon>Agaricomycetes</taxon>
        <taxon>Agaricomycetidae</taxon>
        <taxon>Agaricales</taxon>
        <taxon>Agaricineae</taxon>
        <taxon>Strophariaceae</taxon>
        <taxon>Psilocybe</taxon>
    </lineage>
</organism>
<dbReference type="STRING" id="93625.A0A409XHG1"/>
<dbReference type="EMBL" id="NHYD01001682">
    <property type="protein sequence ID" value="PPQ90202.1"/>
    <property type="molecule type" value="Genomic_DNA"/>
</dbReference>
<dbReference type="InterPro" id="IPR027417">
    <property type="entry name" value="P-loop_NTPase"/>
</dbReference>
<keyword evidence="3" id="KW-1185">Reference proteome</keyword>
<protein>
    <submittedName>
        <fullName evidence="2">Uncharacterized protein</fullName>
    </submittedName>
</protein>
<dbReference type="Gene3D" id="3.40.50.300">
    <property type="entry name" value="P-loop containing nucleotide triphosphate hydrolases"/>
    <property type="match status" value="1"/>
</dbReference>
<gene>
    <name evidence="2" type="ORF">CVT25_001512</name>
</gene>
<accession>A0A409XHG1</accession>
<name>A0A409XHG1_PSICY</name>
<evidence type="ECO:0000256" key="1">
    <source>
        <dbReference type="SAM" id="MobiDB-lite"/>
    </source>
</evidence>
<proteinExistence type="predicted"/>
<feature type="region of interest" description="Disordered" evidence="1">
    <location>
        <begin position="1"/>
        <end position="26"/>
    </location>
</feature>
<comment type="caution">
    <text evidence="2">The sequence shown here is derived from an EMBL/GenBank/DDBJ whole genome shotgun (WGS) entry which is preliminary data.</text>
</comment>
<dbReference type="Proteomes" id="UP000283269">
    <property type="component" value="Unassembled WGS sequence"/>
</dbReference>
<evidence type="ECO:0000313" key="2">
    <source>
        <dbReference type="EMBL" id="PPQ90202.1"/>
    </source>
</evidence>
<reference evidence="2 3" key="1">
    <citation type="journal article" date="2018" name="Evol. Lett.">
        <title>Horizontal gene cluster transfer increased hallucinogenic mushroom diversity.</title>
        <authorList>
            <person name="Reynolds H.T."/>
            <person name="Vijayakumar V."/>
            <person name="Gluck-Thaler E."/>
            <person name="Korotkin H.B."/>
            <person name="Matheny P.B."/>
            <person name="Slot J.C."/>
        </authorList>
    </citation>
    <scope>NUCLEOTIDE SEQUENCE [LARGE SCALE GENOMIC DNA]</scope>
    <source>
        <strain evidence="2 3">2631</strain>
    </source>
</reference>
<feature type="compositionally biased region" description="Polar residues" evidence="1">
    <location>
        <begin position="1"/>
        <end position="14"/>
    </location>
</feature>